<gene>
    <name evidence="1" type="ORF">D7S89_13210</name>
</gene>
<comment type="caution">
    <text evidence="1">The sequence shown here is derived from an EMBL/GenBank/DDBJ whole genome shotgun (WGS) entry which is preliminary data.</text>
</comment>
<keyword evidence="2" id="KW-1185">Reference proteome</keyword>
<organism evidence="1 2">
    <name type="scientific">Trinickia fusca</name>
    <dbReference type="NCBI Taxonomy" id="2419777"/>
    <lineage>
        <taxon>Bacteria</taxon>
        <taxon>Pseudomonadati</taxon>
        <taxon>Pseudomonadota</taxon>
        <taxon>Betaproteobacteria</taxon>
        <taxon>Burkholderiales</taxon>
        <taxon>Burkholderiaceae</taxon>
        <taxon>Trinickia</taxon>
    </lineage>
</organism>
<sequence>MTTEFNFTGLHPAFLEAVQRHEPSIAFTLIDGLGKFTFLLFLRTDSAGKIVWGELELFILLARTQGVIRRKLYGHHRAAGDFTAYLTNDNEKAIRAELGLGESATGAAAFVLHDFLAKLNEMIPASISLEAKMAVIKEHRTVIQTHCADYIDNASKVYLLRVGPLEAGKKPREETLRKLYMLAAPREDVAALIRNLKQIRWTTFWTETRPKSDKFAEIFAKVAGVMVSR</sequence>
<dbReference type="RefSeq" id="WP_147426649.1">
    <property type="nucleotide sequence ID" value="NZ_RBZV01000004.1"/>
</dbReference>
<reference evidence="1 2" key="1">
    <citation type="submission" date="2018-10" db="EMBL/GenBank/DDBJ databases">
        <title>Paraburkholderia sp. 7MK8-2, isolated from soil.</title>
        <authorList>
            <person name="Gao Z.-H."/>
            <person name="Qiu L.-H."/>
        </authorList>
    </citation>
    <scope>NUCLEOTIDE SEQUENCE [LARGE SCALE GENOMIC DNA]</scope>
    <source>
        <strain evidence="1 2">7MK8-2</strain>
    </source>
</reference>
<protein>
    <submittedName>
        <fullName evidence="1">Uncharacterized protein</fullName>
    </submittedName>
</protein>
<name>A0A494XCQ1_9BURK</name>
<dbReference type="OrthoDB" id="3034864at2"/>
<dbReference type="Proteomes" id="UP000280434">
    <property type="component" value="Unassembled WGS sequence"/>
</dbReference>
<dbReference type="AlphaFoldDB" id="A0A494XCQ1"/>
<proteinExistence type="predicted"/>
<accession>A0A494XCQ1</accession>
<evidence type="ECO:0000313" key="1">
    <source>
        <dbReference type="EMBL" id="RKP48278.1"/>
    </source>
</evidence>
<evidence type="ECO:0000313" key="2">
    <source>
        <dbReference type="Proteomes" id="UP000280434"/>
    </source>
</evidence>
<dbReference type="EMBL" id="RBZV01000004">
    <property type="protein sequence ID" value="RKP48278.1"/>
    <property type="molecule type" value="Genomic_DNA"/>
</dbReference>